<sequence>MALLVTCGTHRWCLPISSELRQMAIVAGILPIPCHLVISPTSSLMSATVYLPRDLSGSGGRWVQHGELCGHHPPPIDLSKNRLAGRILDKVFAM</sequence>
<organism evidence="2 3">
    <name type="scientific">Oryza sativa subsp. japonica</name>
    <name type="common">Rice</name>
    <dbReference type="NCBI Taxonomy" id="39947"/>
    <lineage>
        <taxon>Eukaryota</taxon>
        <taxon>Viridiplantae</taxon>
        <taxon>Streptophyta</taxon>
        <taxon>Embryophyta</taxon>
        <taxon>Tracheophyta</taxon>
        <taxon>Spermatophyta</taxon>
        <taxon>Magnoliopsida</taxon>
        <taxon>Liliopsida</taxon>
        <taxon>Poales</taxon>
        <taxon>Poaceae</taxon>
        <taxon>BOP clade</taxon>
        <taxon>Oryzoideae</taxon>
        <taxon>Oryzeae</taxon>
        <taxon>Oryzinae</taxon>
        <taxon>Oryza</taxon>
        <taxon>Oryza sativa</taxon>
    </lineage>
</organism>
<dbReference type="EMBL" id="AP004858">
    <property type="protein sequence ID" value="BAD28144.1"/>
    <property type="molecule type" value="Genomic_DNA"/>
</dbReference>
<reference evidence="3" key="4">
    <citation type="journal article" date="2008" name="Nucleic Acids Res.">
        <title>The rice annotation project database (RAP-DB): 2008 update.</title>
        <authorList>
            <consortium name="The rice annotation project (RAP)"/>
        </authorList>
    </citation>
    <scope>GENOME REANNOTATION</scope>
    <source>
        <strain evidence="3">cv. Nipponbare</strain>
    </source>
</reference>
<accession>Q6ESR0</accession>
<evidence type="ECO:0000313" key="1">
    <source>
        <dbReference type="EMBL" id="BAD28144.1"/>
    </source>
</evidence>
<reference evidence="1" key="1">
    <citation type="submission" date="2002-03" db="EMBL/GenBank/DDBJ databases">
        <title>Oryza sativa nipponbare(GA3) genomic DNA, chromosome 2, BAC clone:OJ1725_H08.</title>
        <authorList>
            <person name="Sasaki T."/>
            <person name="Matsumoto T."/>
            <person name="Yamamoto K."/>
        </authorList>
    </citation>
    <scope>NUCLEOTIDE SEQUENCE</scope>
</reference>
<proteinExistence type="predicted"/>
<dbReference type="AlphaFoldDB" id="Q6ESR0"/>
<reference evidence="2" key="2">
    <citation type="submission" date="2002-04" db="EMBL/GenBank/DDBJ databases">
        <title>Oryza sativa nipponbare(GA3) genomic DNA, chromosome 2, PAC clone:P0684A08.</title>
        <authorList>
            <person name="Sasaki T."/>
            <person name="Matsumoto T."/>
            <person name="Yamamoto K."/>
        </authorList>
    </citation>
    <scope>NUCLEOTIDE SEQUENCE</scope>
</reference>
<name>Q6ESR0_ORYSJ</name>
<reference evidence="3" key="3">
    <citation type="journal article" date="2005" name="Nature">
        <title>The map-based sequence of the rice genome.</title>
        <authorList>
            <consortium name="International rice genome sequencing project (IRGSP)"/>
            <person name="Matsumoto T."/>
            <person name="Wu J."/>
            <person name="Kanamori H."/>
            <person name="Katayose Y."/>
            <person name="Fujisawa M."/>
            <person name="Namiki N."/>
            <person name="Mizuno H."/>
            <person name="Yamamoto K."/>
            <person name="Antonio B.A."/>
            <person name="Baba T."/>
            <person name="Sakata K."/>
            <person name="Nagamura Y."/>
            <person name="Aoki H."/>
            <person name="Arikawa K."/>
            <person name="Arita K."/>
            <person name="Bito T."/>
            <person name="Chiden Y."/>
            <person name="Fujitsuka N."/>
            <person name="Fukunaka R."/>
            <person name="Hamada M."/>
            <person name="Harada C."/>
            <person name="Hayashi A."/>
            <person name="Hijishita S."/>
            <person name="Honda M."/>
            <person name="Hosokawa S."/>
            <person name="Ichikawa Y."/>
            <person name="Idonuma A."/>
            <person name="Iijima M."/>
            <person name="Ikeda M."/>
            <person name="Ikeno M."/>
            <person name="Ito K."/>
            <person name="Ito S."/>
            <person name="Ito T."/>
            <person name="Ito Y."/>
            <person name="Ito Y."/>
            <person name="Iwabuchi A."/>
            <person name="Kamiya K."/>
            <person name="Karasawa W."/>
            <person name="Kurita K."/>
            <person name="Katagiri S."/>
            <person name="Kikuta A."/>
            <person name="Kobayashi H."/>
            <person name="Kobayashi N."/>
            <person name="Machita K."/>
            <person name="Maehara T."/>
            <person name="Masukawa M."/>
            <person name="Mizubayashi T."/>
            <person name="Mukai Y."/>
            <person name="Nagasaki H."/>
            <person name="Nagata Y."/>
            <person name="Naito S."/>
            <person name="Nakashima M."/>
            <person name="Nakama Y."/>
            <person name="Nakamichi Y."/>
            <person name="Nakamura M."/>
            <person name="Meguro A."/>
            <person name="Negishi M."/>
            <person name="Ohta I."/>
            <person name="Ohta T."/>
            <person name="Okamoto M."/>
            <person name="Ono N."/>
            <person name="Saji S."/>
            <person name="Sakaguchi M."/>
            <person name="Sakai K."/>
            <person name="Shibata M."/>
            <person name="Shimokawa T."/>
            <person name="Song J."/>
            <person name="Takazaki Y."/>
            <person name="Terasawa K."/>
            <person name="Tsugane M."/>
            <person name="Tsuji K."/>
            <person name="Ueda S."/>
            <person name="Waki K."/>
            <person name="Yamagata H."/>
            <person name="Yamamoto M."/>
            <person name="Yamamoto S."/>
            <person name="Yamane H."/>
            <person name="Yoshiki S."/>
            <person name="Yoshihara R."/>
            <person name="Yukawa K."/>
            <person name="Zhong H."/>
            <person name="Yano M."/>
            <person name="Yuan Q."/>
            <person name="Ouyang S."/>
            <person name="Liu J."/>
            <person name="Jones K.M."/>
            <person name="Gansberger K."/>
            <person name="Moffat K."/>
            <person name="Hill J."/>
            <person name="Bera J."/>
            <person name="Fadrosh D."/>
            <person name="Jin S."/>
            <person name="Johri S."/>
            <person name="Kim M."/>
            <person name="Overton L."/>
            <person name="Reardon M."/>
            <person name="Tsitrin T."/>
            <person name="Vuong H."/>
            <person name="Weaver B."/>
            <person name="Ciecko A."/>
            <person name="Tallon L."/>
            <person name="Jackson J."/>
            <person name="Pai G."/>
            <person name="Aken S.V."/>
            <person name="Utterback T."/>
            <person name="Reidmuller S."/>
            <person name="Feldblyum T."/>
            <person name="Hsiao J."/>
            <person name="Zismann V."/>
            <person name="Iobst S."/>
            <person name="de Vazeille A.R."/>
            <person name="Buell C.R."/>
            <person name="Ying K."/>
            <person name="Li Y."/>
            <person name="Lu T."/>
            <person name="Huang Y."/>
            <person name="Zhao Q."/>
            <person name="Feng Q."/>
            <person name="Zhang L."/>
            <person name="Zhu J."/>
            <person name="Weng Q."/>
            <person name="Mu J."/>
            <person name="Lu Y."/>
            <person name="Fan D."/>
            <person name="Liu Y."/>
            <person name="Guan J."/>
            <person name="Zhang Y."/>
            <person name="Yu S."/>
            <person name="Liu X."/>
            <person name="Zhang Y."/>
            <person name="Hong G."/>
            <person name="Han B."/>
            <person name="Choisne N."/>
            <person name="Demange N."/>
            <person name="Orjeda G."/>
            <person name="Samain S."/>
            <person name="Cattolico L."/>
            <person name="Pelletier E."/>
            <person name="Couloux A."/>
            <person name="Segurens B."/>
            <person name="Wincker P."/>
            <person name="D'Hont A."/>
            <person name="Scarpelli C."/>
            <person name="Weissenbach J."/>
            <person name="Salanoubat M."/>
            <person name="Quetier F."/>
            <person name="Yu Y."/>
            <person name="Kim H.R."/>
            <person name="Rambo T."/>
            <person name="Currie J."/>
            <person name="Collura K."/>
            <person name="Luo M."/>
            <person name="Yang T."/>
            <person name="Ammiraju J.S.S."/>
            <person name="Engler F."/>
            <person name="Soderlund C."/>
            <person name="Wing R.A."/>
            <person name="Palmer L.E."/>
            <person name="de la Bastide M."/>
            <person name="Spiegel L."/>
            <person name="Nascimento L."/>
            <person name="Zutavern T."/>
            <person name="O'Shaughnessy A."/>
            <person name="Dike S."/>
            <person name="Dedhia N."/>
            <person name="Preston R."/>
            <person name="Balija V."/>
            <person name="McCombie W.R."/>
            <person name="Chow T."/>
            <person name="Chen H."/>
            <person name="Chung M."/>
            <person name="Chen C."/>
            <person name="Shaw J."/>
            <person name="Wu H."/>
            <person name="Hsiao K."/>
            <person name="Chao Y."/>
            <person name="Chu M."/>
            <person name="Cheng C."/>
            <person name="Hour A."/>
            <person name="Lee P."/>
            <person name="Lin S."/>
            <person name="Lin Y."/>
            <person name="Liou J."/>
            <person name="Liu S."/>
            <person name="Hsing Y."/>
            <person name="Raghuvanshi S."/>
            <person name="Mohanty A."/>
            <person name="Bharti A.K."/>
            <person name="Gaur A."/>
            <person name="Gupta V."/>
            <person name="Kumar D."/>
            <person name="Ravi V."/>
            <person name="Vij S."/>
            <person name="Kapur A."/>
            <person name="Khurana P."/>
            <person name="Khurana P."/>
            <person name="Khurana J.P."/>
            <person name="Tyagi A.K."/>
            <person name="Gaikwad K."/>
            <person name="Singh A."/>
            <person name="Dalal V."/>
            <person name="Srivastava S."/>
            <person name="Dixit A."/>
            <person name="Pal A.K."/>
            <person name="Ghazi I.A."/>
            <person name="Yadav M."/>
            <person name="Pandit A."/>
            <person name="Bhargava A."/>
            <person name="Sureshbabu K."/>
            <person name="Batra K."/>
            <person name="Sharma T.R."/>
            <person name="Mohapatra T."/>
            <person name="Singh N.K."/>
            <person name="Messing J."/>
            <person name="Nelson A.B."/>
            <person name="Fuks G."/>
            <person name="Kavchok S."/>
            <person name="Keizer G."/>
            <person name="Linton E."/>
            <person name="Llaca V."/>
            <person name="Song R."/>
            <person name="Tanyolac B."/>
            <person name="Young S."/>
            <person name="Ho-Il K."/>
            <person name="Hahn J.H."/>
            <person name="Sangsakoo G."/>
            <person name="Vanavichit A."/>
            <person name="de Mattos Luiz.A.T."/>
            <person name="Zimmer P.D."/>
            <person name="Malone G."/>
            <person name="Dellagostin O."/>
            <person name="de Oliveira A.C."/>
            <person name="Bevan M."/>
            <person name="Bancroft I."/>
            <person name="Minx P."/>
            <person name="Cordum H."/>
            <person name="Wilson R."/>
            <person name="Cheng Z."/>
            <person name="Jin W."/>
            <person name="Jiang J."/>
            <person name="Leong S.A."/>
            <person name="Iwama H."/>
            <person name="Gojobori T."/>
            <person name="Itoh T."/>
            <person name="Niimura Y."/>
            <person name="Fujii Y."/>
            <person name="Habara T."/>
            <person name="Sakai H."/>
            <person name="Sato Y."/>
            <person name="Wilson G."/>
            <person name="Kumar K."/>
            <person name="McCouch S."/>
            <person name="Juretic N."/>
            <person name="Hoen D."/>
            <person name="Wright S."/>
            <person name="Bruskiewich R."/>
            <person name="Bureau T."/>
            <person name="Miyao A."/>
            <person name="Hirochika H."/>
            <person name="Nishikawa T."/>
            <person name="Kadowaki K."/>
            <person name="Sugiura M."/>
            <person name="Burr B."/>
            <person name="Sasaki T."/>
        </authorList>
    </citation>
    <scope>NUCLEOTIDE SEQUENCE [LARGE SCALE GENOMIC DNA]</scope>
    <source>
        <strain evidence="3">cv. Nipponbare</strain>
    </source>
</reference>
<dbReference type="EMBL" id="AP005055">
    <property type="protein sequence ID" value="BAD28310.1"/>
    <property type="molecule type" value="Genomic_DNA"/>
</dbReference>
<protein>
    <submittedName>
        <fullName evidence="2">Uncharacterized protein</fullName>
    </submittedName>
</protein>
<gene>
    <name evidence="1" type="ORF">OJ1725_H08.26</name>
    <name evidence="2" type="ORF">P0684A08.12</name>
</gene>
<evidence type="ECO:0000313" key="3">
    <source>
        <dbReference type="Proteomes" id="UP000000763"/>
    </source>
</evidence>
<evidence type="ECO:0000313" key="2">
    <source>
        <dbReference type="EMBL" id="BAD28310.1"/>
    </source>
</evidence>
<dbReference type="Proteomes" id="UP000000763">
    <property type="component" value="Chromosome 2"/>
</dbReference>